<dbReference type="WBParaSite" id="nRc.2.0.1.t16942-RA">
    <property type="protein sequence ID" value="nRc.2.0.1.t16942-RA"/>
    <property type="gene ID" value="nRc.2.0.1.g16942"/>
</dbReference>
<evidence type="ECO:0000313" key="2">
    <source>
        <dbReference type="WBParaSite" id="nRc.2.0.1.t16942-RA"/>
    </source>
</evidence>
<reference evidence="2" key="1">
    <citation type="submission" date="2022-11" db="UniProtKB">
        <authorList>
            <consortium name="WormBaseParasite"/>
        </authorList>
    </citation>
    <scope>IDENTIFICATION</scope>
</reference>
<dbReference type="AlphaFoldDB" id="A0A915ISE1"/>
<proteinExistence type="predicted"/>
<keyword evidence="1" id="KW-1185">Reference proteome</keyword>
<accession>A0A915ISE1</accession>
<sequence>MEKNPLRNLLLDEPIDTPITRHFEQGWLNDFSDEFFDSGVFKIYHINFILGLLCSIQSSEQENNVFYRLMGDKNENLRIFIVRNEQIIFHDIFYTDQEWPSWKEVTKDELDDVVLTLRELHFKLNDELHFERLGYIVRRYRKNVAAKWILMMELWQVETLTYEVPETPGKGSSESVTAAKKVLSTIDFCYIYFWPFFEKYSEEQERLPSFTYPFILLSNSTKHELVVAEAAIWHRSLFGNMPDTYHNILRNSSLPAVSYRRGAVSLCLPKKDTSNEYVMFNVPVKGAAAYGLLMAHRRNDLVIHQLSNGTAYPPYYTLVKSREFRPVKLTFRNIMRDIVKDFSNGKNVSYITDYFEVIGQFFKMQGIRTKEHVEAFSLGYLMAADEATVGICVGLKKNKTFPIEFIVFEGIESNFFFTFKNNDAITLPERENGTAGYMLQLNFATSMSDADNFQISAGYAPPNELRKKCGFVEHTPKEFNRIIPQMIDESDAESTLTILPGQIDFYSDITIRDVSNHNLIPHRVNNTLMLTNFRLASTPNFDESPMTTINTYRRKYKTINAIFKDKMLRLNEYNKVASKWVE</sequence>
<evidence type="ECO:0000313" key="1">
    <source>
        <dbReference type="Proteomes" id="UP000887565"/>
    </source>
</evidence>
<name>A0A915ISE1_ROMCU</name>
<organism evidence="1 2">
    <name type="scientific">Romanomermis culicivorax</name>
    <name type="common">Nematode worm</name>
    <dbReference type="NCBI Taxonomy" id="13658"/>
    <lineage>
        <taxon>Eukaryota</taxon>
        <taxon>Metazoa</taxon>
        <taxon>Ecdysozoa</taxon>
        <taxon>Nematoda</taxon>
        <taxon>Enoplea</taxon>
        <taxon>Dorylaimia</taxon>
        <taxon>Mermithida</taxon>
        <taxon>Mermithoidea</taxon>
        <taxon>Mermithidae</taxon>
        <taxon>Romanomermis</taxon>
    </lineage>
</organism>
<dbReference type="Proteomes" id="UP000887565">
    <property type="component" value="Unplaced"/>
</dbReference>
<protein>
    <submittedName>
        <fullName evidence="2">Uncharacterized protein</fullName>
    </submittedName>
</protein>